<feature type="transmembrane region" description="Helical" evidence="1">
    <location>
        <begin position="93"/>
        <end position="115"/>
    </location>
</feature>
<organism evidence="3 4">
    <name type="scientific">Purpureocillium takamizusanense</name>
    <dbReference type="NCBI Taxonomy" id="2060973"/>
    <lineage>
        <taxon>Eukaryota</taxon>
        <taxon>Fungi</taxon>
        <taxon>Dikarya</taxon>
        <taxon>Ascomycota</taxon>
        <taxon>Pezizomycotina</taxon>
        <taxon>Sordariomycetes</taxon>
        <taxon>Hypocreomycetidae</taxon>
        <taxon>Hypocreales</taxon>
        <taxon>Ophiocordycipitaceae</taxon>
        <taxon>Purpureocillium</taxon>
    </lineage>
</organism>
<feature type="transmembrane region" description="Helical" evidence="1">
    <location>
        <begin position="205"/>
        <end position="227"/>
    </location>
</feature>
<evidence type="ECO:0000313" key="3">
    <source>
        <dbReference type="EMBL" id="UNI23308.1"/>
    </source>
</evidence>
<dbReference type="OrthoDB" id="202415at2759"/>
<feature type="transmembrane region" description="Helical" evidence="1">
    <location>
        <begin position="233"/>
        <end position="252"/>
    </location>
</feature>
<protein>
    <recommendedName>
        <fullName evidence="2">Glycosyl transferase CAP10 domain-containing protein</fullName>
    </recommendedName>
</protein>
<feature type="domain" description="Glycosyl transferase CAP10" evidence="2">
    <location>
        <begin position="555"/>
        <end position="834"/>
    </location>
</feature>
<keyword evidence="1" id="KW-1133">Transmembrane helix</keyword>
<dbReference type="KEGG" id="ptkz:JDV02_009138"/>
<sequence length="841" mass="92749">MSPVGAALLSTTLACYVSTPNIELSSEIICWAALVRLVCMRRRRGSHEATSNGVTSSGLRRVASTAFVSTRTWLFALGIAAACWYRAEERTVVLYPALTPLLLLSSGIRTVAPVATDAPTAWTPLTAKWNSVLIATFSCFALVTANGPSLPSLVACVVVIALLCGGYLAVSRSATLASDVDAESASDKQLGSDAAVGSKALDEELLALALCTLPLLVVTASMRIVVLHRTGGTVVRAVLVGVAKALSWFYTLRAARSSSWSLVGTIGTFAIASTRNILFEDQSSYLYAASQILAALLSLGQTVHLVSTKSTKPSSHLWVLAVVPLIPLLANLYGVGTLLQLRERHPIETLARASELRFEAMVARQSRSYIAAETEYRRRYGIEPPPGFEAWYNYTIAHESHIIDEFDMIHEALAPWLKMSGLQVRGVMERANRIRDVDLWKCELIGRTKELKCNHPFRSDGYIKEAFERWLKLLTVELPDLTFLANYLDEPRVMLRGEGSTSAEGVQVSNMARRPIWDKLTGSCPIKSNFSLPGLPGLAGLYGGGAHGLSFVTDTRADKDLCQHPEYRDMHGLVISPTSFTLIEGPVPVLTPGTVSTMGDVLFPSPSSTGEGFTYDDSGDVEWDKKKNSLYWAGSTTGGYAGNDSWKKFHRQRFVALARGLDRGRKLWYLRERDGIFRRVAWPVLLGRDLFDVAFSSAIQCDEKFCEAQRAYFDMHGRADQNAPFGSRLVFDLDGNGISGRFNKLLASRSAVLKQTLLREWHDERLIPWVHYIPVSQGLGELPEMVAWLTGTEEGRSRAKMVADRGRQWAARAMREQDRAIYVYRLLLELARIQDPGREAM</sequence>
<dbReference type="Pfam" id="PF05686">
    <property type="entry name" value="Glyco_transf_90"/>
    <property type="match status" value="1"/>
</dbReference>
<evidence type="ECO:0000259" key="2">
    <source>
        <dbReference type="SMART" id="SM00672"/>
    </source>
</evidence>
<dbReference type="EMBL" id="CP086362">
    <property type="protein sequence ID" value="UNI23308.1"/>
    <property type="molecule type" value="Genomic_DNA"/>
</dbReference>
<gene>
    <name evidence="3" type="ORF">JDV02_009138</name>
</gene>
<name>A0A9Q8QNB9_9HYPO</name>
<dbReference type="InterPro" id="IPR006598">
    <property type="entry name" value="CAP10"/>
</dbReference>
<dbReference type="PANTHER" id="PTHR12203">
    <property type="entry name" value="KDEL LYS-ASP-GLU-LEU CONTAINING - RELATED"/>
    <property type="match status" value="1"/>
</dbReference>
<keyword evidence="4" id="KW-1185">Reference proteome</keyword>
<dbReference type="PANTHER" id="PTHR12203:SF61">
    <property type="entry name" value="CAPSULE PROTEIN"/>
    <property type="match status" value="1"/>
</dbReference>
<feature type="transmembrane region" description="Helical" evidence="1">
    <location>
        <begin position="62"/>
        <end position="87"/>
    </location>
</feature>
<proteinExistence type="predicted"/>
<dbReference type="GeneID" id="72071083"/>
<dbReference type="RefSeq" id="XP_047846789.1">
    <property type="nucleotide sequence ID" value="XM_047990780.1"/>
</dbReference>
<feature type="transmembrane region" description="Helical" evidence="1">
    <location>
        <begin position="318"/>
        <end position="339"/>
    </location>
</feature>
<dbReference type="AlphaFoldDB" id="A0A9Q8QNB9"/>
<evidence type="ECO:0000313" key="4">
    <source>
        <dbReference type="Proteomes" id="UP000829364"/>
    </source>
</evidence>
<feature type="transmembrane region" description="Helical" evidence="1">
    <location>
        <begin position="150"/>
        <end position="170"/>
    </location>
</feature>
<dbReference type="InterPro" id="IPR051091">
    <property type="entry name" value="O-Glucosyltr/Glycosyltrsf_90"/>
</dbReference>
<evidence type="ECO:0000256" key="1">
    <source>
        <dbReference type="SAM" id="Phobius"/>
    </source>
</evidence>
<keyword evidence="1" id="KW-0812">Transmembrane</keyword>
<dbReference type="Proteomes" id="UP000829364">
    <property type="component" value="Chromosome 9"/>
</dbReference>
<reference evidence="3" key="1">
    <citation type="submission" date="2021-11" db="EMBL/GenBank/DDBJ databases">
        <title>Purpureocillium_takamizusanense_genome.</title>
        <authorList>
            <person name="Nguyen N.-H."/>
        </authorList>
    </citation>
    <scope>NUCLEOTIDE SEQUENCE</scope>
    <source>
        <strain evidence="3">PT3</strain>
    </source>
</reference>
<feature type="transmembrane region" description="Helical" evidence="1">
    <location>
        <begin position="127"/>
        <end position="144"/>
    </location>
</feature>
<keyword evidence="1" id="KW-0472">Membrane</keyword>
<dbReference type="SMART" id="SM00672">
    <property type="entry name" value="CAP10"/>
    <property type="match status" value="1"/>
</dbReference>
<accession>A0A9Q8QNB9</accession>
<feature type="transmembrane region" description="Helical" evidence="1">
    <location>
        <begin position="285"/>
        <end position="306"/>
    </location>
</feature>